<gene>
    <name evidence="1" type="ORF">Vadar_013632</name>
</gene>
<keyword evidence="2" id="KW-1185">Reference proteome</keyword>
<evidence type="ECO:0000313" key="1">
    <source>
        <dbReference type="EMBL" id="KAH7851579.1"/>
    </source>
</evidence>
<reference evidence="1 2" key="1">
    <citation type="journal article" date="2021" name="Hortic Res">
        <title>High-quality reference genome and annotation aids understanding of berry development for evergreen blueberry (Vaccinium darrowii).</title>
        <authorList>
            <person name="Yu J."/>
            <person name="Hulse-Kemp A.M."/>
            <person name="Babiker E."/>
            <person name="Staton M."/>
        </authorList>
    </citation>
    <scope>NUCLEOTIDE SEQUENCE [LARGE SCALE GENOMIC DNA]</scope>
    <source>
        <strain evidence="2">cv. NJ 8807/NJ 8810</strain>
        <tissue evidence="1">Young leaf</tissue>
    </source>
</reference>
<dbReference type="EMBL" id="CM037158">
    <property type="protein sequence ID" value="KAH7851579.1"/>
    <property type="molecule type" value="Genomic_DNA"/>
</dbReference>
<dbReference type="Proteomes" id="UP000828048">
    <property type="component" value="Chromosome 8"/>
</dbReference>
<organism evidence="1 2">
    <name type="scientific">Vaccinium darrowii</name>
    <dbReference type="NCBI Taxonomy" id="229202"/>
    <lineage>
        <taxon>Eukaryota</taxon>
        <taxon>Viridiplantae</taxon>
        <taxon>Streptophyta</taxon>
        <taxon>Embryophyta</taxon>
        <taxon>Tracheophyta</taxon>
        <taxon>Spermatophyta</taxon>
        <taxon>Magnoliopsida</taxon>
        <taxon>eudicotyledons</taxon>
        <taxon>Gunneridae</taxon>
        <taxon>Pentapetalae</taxon>
        <taxon>asterids</taxon>
        <taxon>Ericales</taxon>
        <taxon>Ericaceae</taxon>
        <taxon>Vaccinioideae</taxon>
        <taxon>Vaccinieae</taxon>
        <taxon>Vaccinium</taxon>
    </lineage>
</organism>
<evidence type="ECO:0000313" key="2">
    <source>
        <dbReference type="Proteomes" id="UP000828048"/>
    </source>
</evidence>
<sequence>MEGLDMQGPPPYSPHDSDDFCNSILSRFGNSTEEHHQHLCTVIGAMSQELKDQNLPLTPIAYFGATSSSLDRLSSEPDPPPHVLDSLLAVLSMLLPRVSSAILKKKTQYVSDVVVRVLNSKSVTPGATSSAMKCISHLLIIGEKYSWSDVSPRYKILVDYVTDDHPKVRRQARICLRDVLFSFQGTGVLAPASEAITNILKRLVLLAGGSSASASEGSKGAQEILYVLDALKDCLPLLSLKFSTSILTYFKSLLELRQPVVSRRITNSLNALCLHPNSEVSPEALLDLLCALGLSISANEMSADDMTFTARLVDVGMSKIYALNRKICVVKLPLIFSALGDVLAYEYEEALFAAKEAFKNLINACIDESLIKQGVDQIMTGANVGARKSGPTIIEKVCATIESLFDYRYAAVWDMSFQVASTMFDKLGVSSSYLLKGTLKNLAEMQKLPDEDFPYRKQLNECIGSALGAMGPESFLNIVPLKLKDEDLSEANVWLFPILKHYIVGARLDFFTESILAMVEILRKKSQALKQEGRTYSSGSVDGLVYSLWSLLPSFCNYPLDTVESFEDLKEALCRGLHEQPDIRPIICSSLQILIHQNKRIVEGKGDPSGSEASIPRQQAMARYTQQVAADNLEVLKKFACELLSLLSKIFMESSKDVGGCLQITIGELASIAEKKFVARIFDNRMTRLLKVTVEAGKAENSRSSNLMQIDNSSNESSLSLVRAQLFDLAVSLLPGLDAEQINLLFVAIKPALKDVEGLVQKKAYRVLSVILKNSDEFLATKLKELLHVMIEVLPSCHCSAKRYRLDCLYFIIVHVTKDDSKQGPRDIISSFLIEIVLALKEANKKTRNRAYDMLVQIGHACGDEEKGGKKENLHQFFNMVAGGLAGETPHMISAAVKGLARLAYEFSDLVSAAYNVLPSTFLLLQRKNREIVKASLGLMKVLVANSQAEGLQLHLSSMVEGLLKWQDGTKSHFKAKIKLLLEMLVKKCGLDAVKAVMPEEHMKLLTNIRKIKERKERKVAAKSEESKSQQSKATTSRQSRWNHTKIFSDFGDDETDSDAAYKDTKTISGRLSKGSTMLTSEALSLRSKRSRKAAKSLPEDLFDQLEDEPLDLLDQRKTRSALRSSEHLKRKPDSDDEPEIDPEGRLIIHEEGKKKLKREMSPDPDSDARTKASTHLSANSLRMAQKRRKTSDGGWAYVGSEYGSKKASGDVKRKGKLEPYAYWPLDRKMMSRRPEQRAAARKGMANVVKLSKKFEGKSVSNALSIKDMKFKKVITQNMLLAQAGSQKPSVSLLVSLYFDGFEADDGNWRTRRENMQSQENWISKHGHRFIHLKLQPTVRSINC</sequence>
<protein>
    <submittedName>
        <fullName evidence="1">Uncharacterized protein</fullName>
    </submittedName>
</protein>
<accession>A0ACB7YEL1</accession>
<comment type="caution">
    <text evidence="1">The sequence shown here is derived from an EMBL/GenBank/DDBJ whole genome shotgun (WGS) entry which is preliminary data.</text>
</comment>
<proteinExistence type="predicted"/>
<name>A0ACB7YEL1_9ERIC</name>